<organism evidence="8 9">
    <name type="scientific">Psylliodes chrysocephalus</name>
    <dbReference type="NCBI Taxonomy" id="3402493"/>
    <lineage>
        <taxon>Eukaryota</taxon>
        <taxon>Metazoa</taxon>
        <taxon>Ecdysozoa</taxon>
        <taxon>Arthropoda</taxon>
        <taxon>Hexapoda</taxon>
        <taxon>Insecta</taxon>
        <taxon>Pterygota</taxon>
        <taxon>Neoptera</taxon>
        <taxon>Endopterygota</taxon>
        <taxon>Coleoptera</taxon>
        <taxon>Polyphaga</taxon>
        <taxon>Cucujiformia</taxon>
        <taxon>Chrysomeloidea</taxon>
        <taxon>Chrysomelidae</taxon>
        <taxon>Galerucinae</taxon>
        <taxon>Alticini</taxon>
        <taxon>Psylliodes</taxon>
    </lineage>
</organism>
<evidence type="ECO:0000256" key="1">
    <source>
        <dbReference type="ARBA" id="ARBA00011738"/>
    </source>
</evidence>
<sequence>MAPSYKLLYFNFTGRGEPLRLLLAYGGIPFEDNRFEWDDWPKIKPTTPIGQVPVLEIDGVKYTQTTPLCRYLARVLKLDGKDMLEDLAIETAVEMLWDILKTAYERKFEPEEERKKQILDKLHGQMTVLLGKLDEDTKKNGYIALNRITWADLIFLCVYEDLQNFLAGEDPFKKYPNLENLKNKLLKNKNLQEYLLKRPSNTVNTAYDLKSDI</sequence>
<dbReference type="InterPro" id="IPR004046">
    <property type="entry name" value="GST_C"/>
</dbReference>
<dbReference type="OrthoDB" id="414243at2759"/>
<dbReference type="SFLD" id="SFLDG01205">
    <property type="entry name" value="AMPS.1"/>
    <property type="match status" value="1"/>
</dbReference>
<dbReference type="AlphaFoldDB" id="A0A9P0CLF4"/>
<dbReference type="InterPro" id="IPR004045">
    <property type="entry name" value="Glutathione_S-Trfase_N"/>
</dbReference>
<evidence type="ECO:0000256" key="4">
    <source>
        <dbReference type="ARBA" id="ARBA00038317"/>
    </source>
</evidence>
<dbReference type="InterPro" id="IPR040079">
    <property type="entry name" value="Glutathione_S-Trfase"/>
</dbReference>
<evidence type="ECO:0000256" key="3">
    <source>
        <dbReference type="ARBA" id="ARBA00022679"/>
    </source>
</evidence>
<comment type="similarity">
    <text evidence="4">Belongs to the GST superfamily. Sigma family.</text>
</comment>
<keyword evidence="3" id="KW-0808">Transferase</keyword>
<protein>
    <recommendedName>
        <fullName evidence="2">glutathione transferase</fullName>
        <ecNumber evidence="2">2.5.1.18</ecNumber>
    </recommendedName>
</protein>
<evidence type="ECO:0000313" key="9">
    <source>
        <dbReference type="Proteomes" id="UP001153636"/>
    </source>
</evidence>
<dbReference type="InterPro" id="IPR036249">
    <property type="entry name" value="Thioredoxin-like_sf"/>
</dbReference>
<feature type="domain" description="GST N-terminal" evidence="6">
    <location>
        <begin position="3"/>
        <end position="80"/>
    </location>
</feature>
<comment type="subunit">
    <text evidence="1">Homodimer.</text>
</comment>
<comment type="catalytic activity">
    <reaction evidence="5">
        <text>RX + glutathione = an S-substituted glutathione + a halide anion + H(+)</text>
        <dbReference type="Rhea" id="RHEA:16437"/>
        <dbReference type="ChEBI" id="CHEBI:15378"/>
        <dbReference type="ChEBI" id="CHEBI:16042"/>
        <dbReference type="ChEBI" id="CHEBI:17792"/>
        <dbReference type="ChEBI" id="CHEBI:57925"/>
        <dbReference type="ChEBI" id="CHEBI:90779"/>
        <dbReference type="EC" id="2.5.1.18"/>
    </reaction>
</comment>
<dbReference type="GO" id="GO:0004602">
    <property type="term" value="F:glutathione peroxidase activity"/>
    <property type="evidence" value="ECO:0007669"/>
    <property type="project" value="UniProtKB-ARBA"/>
</dbReference>
<dbReference type="SFLD" id="SFLDS00019">
    <property type="entry name" value="Glutathione_Transferase_(cytos"/>
    <property type="match status" value="1"/>
</dbReference>
<gene>
    <name evidence="8" type="ORF">PSYICH_LOCUS2917</name>
</gene>
<dbReference type="InterPro" id="IPR050213">
    <property type="entry name" value="GST_superfamily"/>
</dbReference>
<dbReference type="Proteomes" id="UP001153636">
    <property type="component" value="Chromosome 11"/>
</dbReference>
<dbReference type="SUPFAM" id="SSF52833">
    <property type="entry name" value="Thioredoxin-like"/>
    <property type="match status" value="1"/>
</dbReference>
<evidence type="ECO:0000313" key="8">
    <source>
        <dbReference type="EMBL" id="CAH1101304.1"/>
    </source>
</evidence>
<dbReference type="Pfam" id="PF14497">
    <property type="entry name" value="GST_C_3"/>
    <property type="match status" value="1"/>
</dbReference>
<dbReference type="SUPFAM" id="SSF47616">
    <property type="entry name" value="GST C-terminal domain-like"/>
    <property type="match status" value="1"/>
</dbReference>
<dbReference type="Gene3D" id="1.20.1050.130">
    <property type="match status" value="1"/>
</dbReference>
<dbReference type="PROSITE" id="PS50404">
    <property type="entry name" value="GST_NTER"/>
    <property type="match status" value="1"/>
</dbReference>
<evidence type="ECO:0000256" key="2">
    <source>
        <dbReference type="ARBA" id="ARBA00012452"/>
    </source>
</evidence>
<dbReference type="Pfam" id="PF02798">
    <property type="entry name" value="GST_N"/>
    <property type="match status" value="1"/>
</dbReference>
<keyword evidence="9" id="KW-1185">Reference proteome</keyword>
<feature type="domain" description="GST C-terminal" evidence="7">
    <location>
        <begin position="82"/>
        <end position="203"/>
    </location>
</feature>
<evidence type="ECO:0000259" key="6">
    <source>
        <dbReference type="PROSITE" id="PS50404"/>
    </source>
</evidence>
<dbReference type="EMBL" id="OV651823">
    <property type="protein sequence ID" value="CAH1101304.1"/>
    <property type="molecule type" value="Genomic_DNA"/>
</dbReference>
<dbReference type="CDD" id="cd03039">
    <property type="entry name" value="GST_N_Sigma_like"/>
    <property type="match status" value="1"/>
</dbReference>
<evidence type="ECO:0000259" key="7">
    <source>
        <dbReference type="PROSITE" id="PS50405"/>
    </source>
</evidence>
<dbReference type="PANTHER" id="PTHR11571">
    <property type="entry name" value="GLUTATHIONE S-TRANSFERASE"/>
    <property type="match status" value="1"/>
</dbReference>
<dbReference type="EC" id="2.5.1.18" evidence="2"/>
<dbReference type="PANTHER" id="PTHR11571:SF224">
    <property type="entry name" value="HEMATOPOIETIC PROSTAGLANDIN D SYNTHASE"/>
    <property type="match status" value="1"/>
</dbReference>
<accession>A0A9P0CLF4</accession>
<dbReference type="FunFam" id="3.40.30.10:FF:000035">
    <property type="entry name" value="hematopoietic prostaglandin D synthase"/>
    <property type="match status" value="1"/>
</dbReference>
<evidence type="ECO:0000256" key="5">
    <source>
        <dbReference type="ARBA" id="ARBA00047960"/>
    </source>
</evidence>
<dbReference type="GO" id="GO:0004364">
    <property type="term" value="F:glutathione transferase activity"/>
    <property type="evidence" value="ECO:0007669"/>
    <property type="project" value="UniProtKB-EC"/>
</dbReference>
<name>A0A9P0CLF4_9CUCU</name>
<proteinExistence type="inferred from homology"/>
<dbReference type="PROSITE" id="PS50405">
    <property type="entry name" value="GST_CTER"/>
    <property type="match status" value="1"/>
</dbReference>
<dbReference type="FunFam" id="1.20.1050.10:FF:000030">
    <property type="entry name" value="Glutathione S-transferase S1"/>
    <property type="match status" value="1"/>
</dbReference>
<dbReference type="SFLD" id="SFLDG00363">
    <property type="entry name" value="AMPS_(cytGST):_Alpha-__Mu-__Pi"/>
    <property type="match status" value="1"/>
</dbReference>
<dbReference type="GO" id="GO:0006749">
    <property type="term" value="P:glutathione metabolic process"/>
    <property type="evidence" value="ECO:0007669"/>
    <property type="project" value="TreeGrafter"/>
</dbReference>
<reference evidence="8" key="1">
    <citation type="submission" date="2022-01" db="EMBL/GenBank/DDBJ databases">
        <authorList>
            <person name="King R."/>
        </authorList>
    </citation>
    <scope>NUCLEOTIDE SEQUENCE</scope>
</reference>
<dbReference type="InterPro" id="IPR010987">
    <property type="entry name" value="Glutathione-S-Trfase_C-like"/>
</dbReference>
<dbReference type="InterPro" id="IPR036282">
    <property type="entry name" value="Glutathione-S-Trfase_C_sf"/>
</dbReference>